<dbReference type="InterPro" id="IPR052155">
    <property type="entry name" value="Biofilm_reg_signaling"/>
</dbReference>
<evidence type="ECO:0000259" key="2">
    <source>
        <dbReference type="PROSITE" id="PS50883"/>
    </source>
</evidence>
<dbReference type="PROSITE" id="PS50883">
    <property type="entry name" value="EAL"/>
    <property type="match status" value="1"/>
</dbReference>
<dbReference type="PROSITE" id="PS50924">
    <property type="entry name" value="MHYT"/>
    <property type="match status" value="1"/>
</dbReference>
<feature type="transmembrane region" description="Helical" evidence="1">
    <location>
        <begin position="79"/>
        <end position="100"/>
    </location>
</feature>
<dbReference type="CDD" id="cd01949">
    <property type="entry name" value="GGDEF"/>
    <property type="match status" value="1"/>
</dbReference>
<dbReference type="Pfam" id="PF03707">
    <property type="entry name" value="MHYT"/>
    <property type="match status" value="3"/>
</dbReference>
<protein>
    <submittedName>
        <fullName evidence="5">EAL domain-containing protein</fullName>
    </submittedName>
</protein>
<organism evidence="5 6">
    <name type="scientific">Bacillus stercoris</name>
    <dbReference type="NCBI Taxonomy" id="2054641"/>
    <lineage>
        <taxon>Bacteria</taxon>
        <taxon>Bacillati</taxon>
        <taxon>Bacillota</taxon>
        <taxon>Bacilli</taxon>
        <taxon>Bacillales</taxon>
        <taxon>Bacillaceae</taxon>
        <taxon>Bacillus</taxon>
    </lineage>
</organism>
<feature type="domain" description="EAL" evidence="2">
    <location>
        <begin position="547"/>
        <end position="800"/>
    </location>
</feature>
<dbReference type="InterPro" id="IPR005330">
    <property type="entry name" value="MHYT_dom"/>
</dbReference>
<gene>
    <name evidence="5" type="ORF">RAQ16_12445</name>
</gene>
<dbReference type="InterPro" id="IPR035919">
    <property type="entry name" value="EAL_sf"/>
</dbReference>
<dbReference type="PANTHER" id="PTHR44757">
    <property type="entry name" value="DIGUANYLATE CYCLASE DGCP"/>
    <property type="match status" value="1"/>
</dbReference>
<evidence type="ECO:0000313" key="5">
    <source>
        <dbReference type="EMBL" id="MDQ1853140.1"/>
    </source>
</evidence>
<keyword evidence="1" id="KW-0812">Transmembrane</keyword>
<accession>A0ABU0V879</accession>
<dbReference type="PROSITE" id="PS50887">
    <property type="entry name" value="GGDEF"/>
    <property type="match status" value="1"/>
</dbReference>
<dbReference type="Pfam" id="PF00563">
    <property type="entry name" value="EAL"/>
    <property type="match status" value="1"/>
</dbReference>
<dbReference type="NCBIfam" id="TIGR00254">
    <property type="entry name" value="GGDEF"/>
    <property type="match status" value="1"/>
</dbReference>
<keyword evidence="1" id="KW-0472">Membrane</keyword>
<dbReference type="SMART" id="SM00052">
    <property type="entry name" value="EAL"/>
    <property type="match status" value="1"/>
</dbReference>
<dbReference type="InterPro" id="IPR029787">
    <property type="entry name" value="Nucleotide_cyclase"/>
</dbReference>
<dbReference type="Gene3D" id="3.20.20.450">
    <property type="entry name" value="EAL domain"/>
    <property type="match status" value="1"/>
</dbReference>
<dbReference type="InterPro" id="IPR043128">
    <property type="entry name" value="Rev_trsase/Diguanyl_cyclase"/>
</dbReference>
<dbReference type="CDD" id="cd01948">
    <property type="entry name" value="EAL"/>
    <property type="match status" value="1"/>
</dbReference>
<keyword evidence="1" id="KW-1133">Transmembrane helix</keyword>
<dbReference type="SMART" id="SM00267">
    <property type="entry name" value="GGDEF"/>
    <property type="match status" value="1"/>
</dbReference>
<dbReference type="InterPro" id="IPR000160">
    <property type="entry name" value="GGDEF_dom"/>
</dbReference>
<dbReference type="SUPFAM" id="SSF55073">
    <property type="entry name" value="Nucleotide cyclase"/>
    <property type="match status" value="1"/>
</dbReference>
<feature type="transmembrane region" description="Helical" evidence="1">
    <location>
        <begin position="142"/>
        <end position="163"/>
    </location>
</feature>
<evidence type="ECO:0000259" key="3">
    <source>
        <dbReference type="PROSITE" id="PS50887"/>
    </source>
</evidence>
<feature type="transmembrane region" description="Helical" evidence="1">
    <location>
        <begin position="43"/>
        <end position="67"/>
    </location>
</feature>
<feature type="transmembrane region" description="Helical" evidence="1">
    <location>
        <begin position="107"/>
        <end position="127"/>
    </location>
</feature>
<feature type="transmembrane region" description="Helical" evidence="1">
    <location>
        <begin position="175"/>
        <end position="197"/>
    </location>
</feature>
<feature type="transmembrane region" description="Helical" evidence="1">
    <location>
        <begin position="12"/>
        <end position="31"/>
    </location>
</feature>
<feature type="domain" description="MHYT" evidence="4">
    <location>
        <begin position="7"/>
        <end position="203"/>
    </location>
</feature>
<dbReference type="Pfam" id="PF00990">
    <property type="entry name" value="GGDEF"/>
    <property type="match status" value="1"/>
</dbReference>
<keyword evidence="6" id="KW-1185">Reference proteome</keyword>
<dbReference type="InterPro" id="IPR035965">
    <property type="entry name" value="PAS-like_dom_sf"/>
</dbReference>
<feature type="transmembrane region" description="Helical" evidence="1">
    <location>
        <begin position="217"/>
        <end position="237"/>
    </location>
</feature>
<name>A0ABU0V879_9BACI</name>
<dbReference type="Proteomes" id="UP001177898">
    <property type="component" value="Unassembled WGS sequence"/>
</dbReference>
<sequence length="802" mass="90682">MEIHVTYNTTLIYLSILIACAASYISLELSRKVTIHTGLKSKVWLIGGSLIMGFGIWSMHFVGMMAVHMEMEMQLEYEFMPLMASIGASVSGSFVSLYFVSRNILTFYRLLTGSVVLGASIASMHYIGMSAISRVMIIYEPILFTVSIIIAIAASFVSLKIFFDLAVKKHSDHLIYYKVISSLVMGLGISGMHYTGMLAATFHEDTAPPGSHMEVHTFHWSIFVTLIIFCIQTLLLFSSHADRKFMKQSERIKDNEQRFQSLINHNIDAIFILSLEGDIISSNHAGEEMISKFGFSMHDWRNYTSQKIKRLFEQVKKDKQAMNSDSDLITEKGQFHLNITLIPVEVNQELDSIYVICKDMTKQYRAEKEIHRMAHYDSLTDLPNRRHAISHLTEVLNREHTLHYNTVVFFLDLNRFKVINDALGHNVGDQLLQLAAKRLSSVVPDNGFIARLGGDEFIIILTDANTGTGEADVLARKIIQKFEKPFKIQEHTLVTSVSIGIAISPKDGTDGLELMKKADMAMYAAKEPNKSKYRYFSFSIGNKETVKLNQEIVLREAIENDRFVLYYQPQFSAKNQKMTGAEALIRLVTPDGQLCPPGEFIGVAEETGLIIDIGKWIIDEACKQARVWHDKGYDLSVAINISAKQFQSEDLIPLIKDTLNKYKLPPHLLEVEVTESMTMDNLDHSKKVLSSLTELGIRISIDDFGTGHSSLSYLKDFPIHRLKIDKSFIDDIQTHRKSEQITGAIIAMGHQLSLQVIAEGVENSAQKQLLYEKGCDHLQGFFFSRPIPPEQIEQFIIEQPPQ</sequence>
<dbReference type="EMBL" id="JAVCYS010000005">
    <property type="protein sequence ID" value="MDQ1853140.1"/>
    <property type="molecule type" value="Genomic_DNA"/>
</dbReference>
<evidence type="ECO:0000256" key="1">
    <source>
        <dbReference type="PROSITE-ProRule" id="PRU00244"/>
    </source>
</evidence>
<dbReference type="PANTHER" id="PTHR44757:SF2">
    <property type="entry name" value="BIOFILM ARCHITECTURE MAINTENANCE PROTEIN MBAA"/>
    <property type="match status" value="1"/>
</dbReference>
<dbReference type="SUPFAM" id="SSF55785">
    <property type="entry name" value="PYP-like sensor domain (PAS domain)"/>
    <property type="match status" value="1"/>
</dbReference>
<evidence type="ECO:0000259" key="4">
    <source>
        <dbReference type="PROSITE" id="PS50924"/>
    </source>
</evidence>
<evidence type="ECO:0000313" key="6">
    <source>
        <dbReference type="Proteomes" id="UP001177898"/>
    </source>
</evidence>
<proteinExistence type="predicted"/>
<feature type="domain" description="GGDEF" evidence="3">
    <location>
        <begin position="404"/>
        <end position="538"/>
    </location>
</feature>
<dbReference type="Gene3D" id="3.30.450.20">
    <property type="entry name" value="PAS domain"/>
    <property type="match status" value="1"/>
</dbReference>
<reference evidence="5" key="1">
    <citation type="submission" date="2023-08" db="EMBL/GenBank/DDBJ databases">
        <title>Functional annotation and safety assessment of Bacillus stercoris.</title>
        <authorList>
            <person name="Pandit N.T."/>
            <person name="Ahir S.V."/>
            <person name="Chauhan D.A."/>
            <person name="Bose A."/>
            <person name="Dunlap C."/>
            <person name="Doshi J.A."/>
        </authorList>
    </citation>
    <scope>NUCLEOTIDE SEQUENCE</scope>
    <source>
        <strain evidence="5">ZBMF30</strain>
    </source>
</reference>
<dbReference type="RefSeq" id="WP_306646235.1">
    <property type="nucleotide sequence ID" value="NZ_JAVCYS010000005.1"/>
</dbReference>
<dbReference type="InterPro" id="IPR001633">
    <property type="entry name" value="EAL_dom"/>
</dbReference>
<dbReference type="Gene3D" id="3.30.70.270">
    <property type="match status" value="1"/>
</dbReference>
<dbReference type="SUPFAM" id="SSF141868">
    <property type="entry name" value="EAL domain-like"/>
    <property type="match status" value="1"/>
</dbReference>
<comment type="caution">
    <text evidence="5">The sequence shown here is derived from an EMBL/GenBank/DDBJ whole genome shotgun (WGS) entry which is preliminary data.</text>
</comment>